<dbReference type="Proteomes" id="UP001190700">
    <property type="component" value="Unassembled WGS sequence"/>
</dbReference>
<dbReference type="EMBL" id="LGRX02033938">
    <property type="protein sequence ID" value="KAK3239375.1"/>
    <property type="molecule type" value="Genomic_DNA"/>
</dbReference>
<dbReference type="AlphaFoldDB" id="A0AAE0BP89"/>
<comment type="caution">
    <text evidence="1">The sequence shown here is derived from an EMBL/GenBank/DDBJ whole genome shotgun (WGS) entry which is preliminary data.</text>
</comment>
<name>A0AAE0BP89_9CHLO</name>
<organism evidence="1 2">
    <name type="scientific">Cymbomonas tetramitiformis</name>
    <dbReference type="NCBI Taxonomy" id="36881"/>
    <lineage>
        <taxon>Eukaryota</taxon>
        <taxon>Viridiplantae</taxon>
        <taxon>Chlorophyta</taxon>
        <taxon>Pyramimonadophyceae</taxon>
        <taxon>Pyramimonadales</taxon>
        <taxon>Pyramimonadaceae</taxon>
        <taxon>Cymbomonas</taxon>
    </lineage>
</organism>
<evidence type="ECO:0000313" key="1">
    <source>
        <dbReference type="EMBL" id="KAK3239375.1"/>
    </source>
</evidence>
<accession>A0AAE0BP89</accession>
<reference evidence="1 2" key="1">
    <citation type="journal article" date="2015" name="Genome Biol. Evol.">
        <title>Comparative Genomics of a Bacterivorous Green Alga Reveals Evolutionary Causalities and Consequences of Phago-Mixotrophic Mode of Nutrition.</title>
        <authorList>
            <person name="Burns J.A."/>
            <person name="Paasch A."/>
            <person name="Narechania A."/>
            <person name="Kim E."/>
        </authorList>
    </citation>
    <scope>NUCLEOTIDE SEQUENCE [LARGE SCALE GENOMIC DNA]</scope>
    <source>
        <strain evidence="1 2">PLY_AMNH</strain>
    </source>
</reference>
<evidence type="ECO:0000313" key="2">
    <source>
        <dbReference type="Proteomes" id="UP001190700"/>
    </source>
</evidence>
<protein>
    <submittedName>
        <fullName evidence="1">Uncharacterized protein</fullName>
    </submittedName>
</protein>
<proteinExistence type="predicted"/>
<sequence>MMNSSFNNAGGGISACHQCGDLAKSPDLVGDFVNTLNAKEKARTDNKKDKRQFNAECFKVKGGVQKGRTKKTAYFDPLLAEHAERYNFKAGCQLHICCATYDHPSQTIGWILDAVG</sequence>
<gene>
    <name evidence="1" type="ORF">CYMTET_50702</name>
</gene>
<keyword evidence="2" id="KW-1185">Reference proteome</keyword>